<dbReference type="AlphaFoldDB" id="A0A813EN01"/>
<keyword evidence="2" id="KW-0812">Transmembrane</keyword>
<sequence length="191" mass="19985">MAPIQETTPGSAARRARNSSPAPKKLDEIKEAHSLDVTKAAAAADVKPVTVESKVHVVKEAKQQVPAPTARRSPLKIAVFLVLCLSAALLGAGAAFTEQGAALTASVQQKVAQGRVELVQQVTDLRSKVEPIVFEMLESARTYITSLPAAALLMIIGGAAVGGLFSAWLLRFALRRLAARRAAAAGKDKAA</sequence>
<evidence type="ECO:0000313" key="3">
    <source>
        <dbReference type="EMBL" id="CAE8602046.1"/>
    </source>
</evidence>
<keyword evidence="2" id="KW-1133">Transmembrane helix</keyword>
<evidence type="ECO:0000256" key="1">
    <source>
        <dbReference type="SAM" id="MobiDB-lite"/>
    </source>
</evidence>
<feature type="region of interest" description="Disordered" evidence="1">
    <location>
        <begin position="1"/>
        <end position="25"/>
    </location>
</feature>
<feature type="transmembrane region" description="Helical" evidence="2">
    <location>
        <begin position="77"/>
        <end position="96"/>
    </location>
</feature>
<reference evidence="3" key="1">
    <citation type="submission" date="2021-02" db="EMBL/GenBank/DDBJ databases">
        <authorList>
            <person name="Dougan E. K."/>
            <person name="Rhodes N."/>
            <person name="Thang M."/>
            <person name="Chan C."/>
        </authorList>
    </citation>
    <scope>NUCLEOTIDE SEQUENCE</scope>
</reference>
<proteinExistence type="predicted"/>
<keyword evidence="4" id="KW-1185">Reference proteome</keyword>
<dbReference type="EMBL" id="CAJNNV010013789">
    <property type="protein sequence ID" value="CAE8602046.1"/>
    <property type="molecule type" value="Genomic_DNA"/>
</dbReference>
<protein>
    <submittedName>
        <fullName evidence="3">Uncharacterized protein</fullName>
    </submittedName>
</protein>
<feature type="compositionally biased region" description="Low complexity" evidence="1">
    <location>
        <begin position="9"/>
        <end position="23"/>
    </location>
</feature>
<comment type="caution">
    <text evidence="3">The sequence shown here is derived from an EMBL/GenBank/DDBJ whole genome shotgun (WGS) entry which is preliminary data.</text>
</comment>
<dbReference type="Proteomes" id="UP000654075">
    <property type="component" value="Unassembled WGS sequence"/>
</dbReference>
<gene>
    <name evidence="3" type="ORF">PGLA1383_LOCUS20305</name>
</gene>
<evidence type="ECO:0000256" key="2">
    <source>
        <dbReference type="SAM" id="Phobius"/>
    </source>
</evidence>
<organism evidence="3 4">
    <name type="scientific">Polarella glacialis</name>
    <name type="common">Dinoflagellate</name>
    <dbReference type="NCBI Taxonomy" id="89957"/>
    <lineage>
        <taxon>Eukaryota</taxon>
        <taxon>Sar</taxon>
        <taxon>Alveolata</taxon>
        <taxon>Dinophyceae</taxon>
        <taxon>Suessiales</taxon>
        <taxon>Suessiaceae</taxon>
        <taxon>Polarella</taxon>
    </lineage>
</organism>
<name>A0A813EN01_POLGL</name>
<feature type="transmembrane region" description="Helical" evidence="2">
    <location>
        <begin position="149"/>
        <end position="170"/>
    </location>
</feature>
<accession>A0A813EN01</accession>
<evidence type="ECO:0000313" key="4">
    <source>
        <dbReference type="Proteomes" id="UP000654075"/>
    </source>
</evidence>
<keyword evidence="2" id="KW-0472">Membrane</keyword>